<evidence type="ECO:0008006" key="4">
    <source>
        <dbReference type="Google" id="ProtNLM"/>
    </source>
</evidence>
<dbReference type="OrthoDB" id="1451809at2"/>
<keyword evidence="1" id="KW-1133">Transmembrane helix</keyword>
<dbReference type="RefSeq" id="WP_090406322.1">
    <property type="nucleotide sequence ID" value="NZ_CP047050.1"/>
</dbReference>
<organism evidence="2 3">
    <name type="scientific">Myroides phaeus</name>
    <dbReference type="NCBI Taxonomy" id="702745"/>
    <lineage>
        <taxon>Bacteria</taxon>
        <taxon>Pseudomonadati</taxon>
        <taxon>Bacteroidota</taxon>
        <taxon>Flavobacteriia</taxon>
        <taxon>Flavobacteriales</taxon>
        <taxon>Flavobacteriaceae</taxon>
        <taxon>Myroides</taxon>
    </lineage>
</organism>
<keyword evidence="1" id="KW-0472">Membrane</keyword>
<dbReference type="EMBL" id="FNDQ01000004">
    <property type="protein sequence ID" value="SDH46774.1"/>
    <property type="molecule type" value="Genomic_DNA"/>
</dbReference>
<name>A0A1G8CN25_9FLAO</name>
<feature type="transmembrane region" description="Helical" evidence="1">
    <location>
        <begin position="6"/>
        <end position="25"/>
    </location>
</feature>
<protein>
    <recommendedName>
        <fullName evidence="4">DUF3592 domain-containing protein</fullName>
    </recommendedName>
</protein>
<dbReference type="AlphaFoldDB" id="A0A1G8CN25"/>
<accession>A0A1G8CN25</accession>
<sequence length="119" mass="13798">MQSNLAKIIFLVLVVAGGIGAYMLYNGGMFDTRKYKSEYVTYAKSEATIVDIEEVKRRKSNELTWTLEYKDYAGNLKKERIAGESFMRKKVGDKIVIYYDSVANRLAVTEQRYKEIMRD</sequence>
<evidence type="ECO:0000313" key="2">
    <source>
        <dbReference type="EMBL" id="SDH46774.1"/>
    </source>
</evidence>
<proteinExistence type="predicted"/>
<reference evidence="3" key="1">
    <citation type="submission" date="2016-10" db="EMBL/GenBank/DDBJ databases">
        <authorList>
            <person name="Varghese N."/>
            <person name="Submissions S."/>
        </authorList>
    </citation>
    <scope>NUCLEOTIDE SEQUENCE [LARGE SCALE GENOMIC DNA]</scope>
    <source>
        <strain evidence="3">DSM 23313</strain>
    </source>
</reference>
<evidence type="ECO:0000256" key="1">
    <source>
        <dbReference type="SAM" id="Phobius"/>
    </source>
</evidence>
<keyword evidence="3" id="KW-1185">Reference proteome</keyword>
<dbReference type="Proteomes" id="UP000243588">
    <property type="component" value="Unassembled WGS sequence"/>
</dbReference>
<evidence type="ECO:0000313" key="3">
    <source>
        <dbReference type="Proteomes" id="UP000243588"/>
    </source>
</evidence>
<gene>
    <name evidence="2" type="ORF">SAMN05421818_104132</name>
</gene>
<keyword evidence="1" id="KW-0812">Transmembrane</keyword>
<dbReference type="STRING" id="702745.SAMN05421818_104132"/>